<dbReference type="Proteomes" id="UP001597233">
    <property type="component" value="Unassembled WGS sequence"/>
</dbReference>
<evidence type="ECO:0000259" key="1">
    <source>
        <dbReference type="Pfam" id="PF08241"/>
    </source>
</evidence>
<sequence>MPINFHDEQNRETYATRNADPSWISAITKHVDVPHKRIADIGCGGGIYTKALIEMGAAHVTGVDFSDEMLKAATHNCRHMVNATFHKGDAYHSNLPAHELDIVLQRALIHHLNNLEKCFKEVARVLKPNGIFIVQDRTPEDCLLPGDQSHIRGYFFEKFSRLKDRETTSRYDSIQVEQALTASGLRLFQTVPLWETRRVYETMEQLEQDLLLRTGRSILHELTEEELQELVAYIADKLQGTELPIVEQDRWTVWFAVKQG</sequence>
<dbReference type="PANTHER" id="PTHR43861">
    <property type="entry name" value="TRANS-ACONITATE 2-METHYLTRANSFERASE-RELATED"/>
    <property type="match status" value="1"/>
</dbReference>
<dbReference type="GO" id="GO:0008168">
    <property type="term" value="F:methyltransferase activity"/>
    <property type="evidence" value="ECO:0007669"/>
    <property type="project" value="UniProtKB-KW"/>
</dbReference>
<gene>
    <name evidence="2" type="ORF">ACFSC9_14410</name>
</gene>
<protein>
    <submittedName>
        <fullName evidence="2">Class I SAM-dependent methyltransferase</fullName>
        <ecNumber evidence="2">2.1.1.-</ecNumber>
    </submittedName>
</protein>
<dbReference type="CDD" id="cd02440">
    <property type="entry name" value="AdoMet_MTases"/>
    <property type="match status" value="1"/>
</dbReference>
<dbReference type="EC" id="2.1.1.-" evidence="2"/>
<keyword evidence="3" id="KW-1185">Reference proteome</keyword>
<accession>A0ABW4RK93</accession>
<evidence type="ECO:0000313" key="3">
    <source>
        <dbReference type="Proteomes" id="UP001597233"/>
    </source>
</evidence>
<dbReference type="InterPro" id="IPR029063">
    <property type="entry name" value="SAM-dependent_MTases_sf"/>
</dbReference>
<dbReference type="SUPFAM" id="SSF53335">
    <property type="entry name" value="S-adenosyl-L-methionine-dependent methyltransferases"/>
    <property type="match status" value="1"/>
</dbReference>
<dbReference type="GO" id="GO:0032259">
    <property type="term" value="P:methylation"/>
    <property type="evidence" value="ECO:0007669"/>
    <property type="project" value="UniProtKB-KW"/>
</dbReference>
<proteinExistence type="predicted"/>
<keyword evidence="2" id="KW-0489">Methyltransferase</keyword>
<feature type="domain" description="Methyltransferase type 11" evidence="1">
    <location>
        <begin position="40"/>
        <end position="134"/>
    </location>
</feature>
<keyword evidence="2" id="KW-0808">Transferase</keyword>
<dbReference type="Pfam" id="PF08241">
    <property type="entry name" value="Methyltransf_11"/>
    <property type="match status" value="1"/>
</dbReference>
<organism evidence="2 3">
    <name type="scientific">Paenibacillus wenxiniae</name>
    <dbReference type="NCBI Taxonomy" id="1636843"/>
    <lineage>
        <taxon>Bacteria</taxon>
        <taxon>Bacillati</taxon>
        <taxon>Bacillota</taxon>
        <taxon>Bacilli</taxon>
        <taxon>Bacillales</taxon>
        <taxon>Paenibacillaceae</taxon>
        <taxon>Paenibacillus</taxon>
    </lineage>
</organism>
<reference evidence="3" key="1">
    <citation type="journal article" date="2019" name="Int. J. Syst. Evol. Microbiol.">
        <title>The Global Catalogue of Microorganisms (GCM) 10K type strain sequencing project: providing services to taxonomists for standard genome sequencing and annotation.</title>
        <authorList>
            <consortium name="The Broad Institute Genomics Platform"/>
            <consortium name="The Broad Institute Genome Sequencing Center for Infectious Disease"/>
            <person name="Wu L."/>
            <person name="Ma J."/>
        </authorList>
    </citation>
    <scope>NUCLEOTIDE SEQUENCE [LARGE SCALE GENOMIC DNA]</scope>
    <source>
        <strain evidence="3">CCUG 54950</strain>
    </source>
</reference>
<name>A0ABW4RK93_9BACL</name>
<comment type="caution">
    <text evidence="2">The sequence shown here is derived from an EMBL/GenBank/DDBJ whole genome shotgun (WGS) entry which is preliminary data.</text>
</comment>
<dbReference type="Gene3D" id="3.40.50.150">
    <property type="entry name" value="Vaccinia Virus protein VP39"/>
    <property type="match status" value="1"/>
</dbReference>
<dbReference type="EMBL" id="JBHUEH010000016">
    <property type="protein sequence ID" value="MFD1886719.1"/>
    <property type="molecule type" value="Genomic_DNA"/>
</dbReference>
<dbReference type="RefSeq" id="WP_347326156.1">
    <property type="nucleotide sequence ID" value="NZ_JBCGUH010000009.1"/>
</dbReference>
<dbReference type="InterPro" id="IPR013216">
    <property type="entry name" value="Methyltransf_11"/>
</dbReference>
<evidence type="ECO:0000313" key="2">
    <source>
        <dbReference type="EMBL" id="MFD1886719.1"/>
    </source>
</evidence>